<evidence type="ECO:0000259" key="2">
    <source>
        <dbReference type="Pfam" id="PF01575"/>
    </source>
</evidence>
<name>A0A2W5FK72_9BURK</name>
<dbReference type="PANTHER" id="PTHR43841:SF3">
    <property type="entry name" value="(3R)-HYDROXYACYL-ACP DEHYDRATASE SUBUNIT HADB"/>
    <property type="match status" value="1"/>
</dbReference>
<dbReference type="InterPro" id="IPR003965">
    <property type="entry name" value="Fatty_acid_synthase"/>
</dbReference>
<gene>
    <name evidence="3" type="ORF">DI603_07995</name>
</gene>
<dbReference type="InterPro" id="IPR029069">
    <property type="entry name" value="HotDog_dom_sf"/>
</dbReference>
<dbReference type="SUPFAM" id="SSF54637">
    <property type="entry name" value="Thioesterase/thiol ester dehydrase-isomerase"/>
    <property type="match status" value="2"/>
</dbReference>
<comment type="caution">
    <text evidence="3">The sequence shown here is derived from an EMBL/GenBank/DDBJ whole genome shotgun (WGS) entry which is preliminary data.</text>
</comment>
<dbReference type="GO" id="GO:0006633">
    <property type="term" value="P:fatty acid biosynthetic process"/>
    <property type="evidence" value="ECO:0007669"/>
    <property type="project" value="InterPro"/>
</dbReference>
<evidence type="ECO:0000313" key="3">
    <source>
        <dbReference type="EMBL" id="PZP33306.1"/>
    </source>
</evidence>
<dbReference type="Pfam" id="PF01575">
    <property type="entry name" value="MaoC_dehydratas"/>
    <property type="match status" value="1"/>
</dbReference>
<dbReference type="Proteomes" id="UP000249633">
    <property type="component" value="Unassembled WGS sequence"/>
</dbReference>
<dbReference type="Gene3D" id="3.10.129.10">
    <property type="entry name" value="Hotdog Thioesterase"/>
    <property type="match status" value="1"/>
</dbReference>
<dbReference type="AlphaFoldDB" id="A0A2W5FK72"/>
<evidence type="ECO:0000313" key="4">
    <source>
        <dbReference type="Proteomes" id="UP000249633"/>
    </source>
</evidence>
<feature type="region of interest" description="Disordered" evidence="1">
    <location>
        <begin position="1"/>
        <end position="24"/>
    </location>
</feature>
<evidence type="ECO:0000256" key="1">
    <source>
        <dbReference type="SAM" id="MobiDB-lite"/>
    </source>
</evidence>
<accession>A0A2W5FK72</accession>
<proteinExistence type="predicted"/>
<dbReference type="GO" id="GO:0004312">
    <property type="term" value="F:fatty acid synthase activity"/>
    <property type="evidence" value="ECO:0007669"/>
    <property type="project" value="InterPro"/>
</dbReference>
<dbReference type="PRINTS" id="PR01483">
    <property type="entry name" value="FASYNTHASE"/>
</dbReference>
<dbReference type="GO" id="GO:0005835">
    <property type="term" value="C:fatty acid synthase complex"/>
    <property type="evidence" value="ECO:0007669"/>
    <property type="project" value="InterPro"/>
</dbReference>
<sequence>MAARRAGAVPRRRAPGPRAGRGPLKRRYRHACMTPPALPRLGPALLLRALAHRPSRAQAPSTPAAPVQHQLAALDAAHIQRFRAALGFTQPGMPLAYAYLLAQRAQLAAMLRPDFGHRIVGLIHVSHRLQQLGPFDEQQPLLLETTIADEAPRPDGAGYVQLQVQISQQGQVVLRCDSRYLSRRGRPRGTAAPSPSAVPQGEWLARWPLAPQAGRRYAALSGDWNPIHLWRWSARLFGLRRPIIHGAHSAARVQAELEARLGRPLRLLEMQFLRPLPLGSTPALHADIAARRFELLDGDRCVASGQWAL</sequence>
<organism evidence="3 4">
    <name type="scientific">Roseateles depolymerans</name>
    <dbReference type="NCBI Taxonomy" id="76731"/>
    <lineage>
        <taxon>Bacteria</taxon>
        <taxon>Pseudomonadati</taxon>
        <taxon>Pseudomonadota</taxon>
        <taxon>Betaproteobacteria</taxon>
        <taxon>Burkholderiales</taxon>
        <taxon>Sphaerotilaceae</taxon>
        <taxon>Roseateles</taxon>
    </lineage>
</organism>
<dbReference type="InterPro" id="IPR002539">
    <property type="entry name" value="MaoC-like_dom"/>
</dbReference>
<feature type="domain" description="MaoC-like" evidence="2">
    <location>
        <begin position="208"/>
        <end position="281"/>
    </location>
</feature>
<protein>
    <recommendedName>
        <fullName evidence="2">MaoC-like domain-containing protein</fullName>
    </recommendedName>
</protein>
<reference evidence="3 4" key="1">
    <citation type="submission" date="2017-08" db="EMBL/GenBank/DDBJ databases">
        <title>Infants hospitalized years apart are colonized by the same room-sourced microbial strains.</title>
        <authorList>
            <person name="Brooks B."/>
            <person name="Olm M.R."/>
            <person name="Firek B.A."/>
            <person name="Baker R."/>
            <person name="Thomas B.C."/>
            <person name="Morowitz M.J."/>
            <person name="Banfield J.F."/>
        </authorList>
    </citation>
    <scope>NUCLEOTIDE SEQUENCE [LARGE SCALE GENOMIC DNA]</scope>
    <source>
        <strain evidence="3">S2_012_000_R2_81</strain>
    </source>
</reference>
<dbReference type="PANTHER" id="PTHR43841">
    <property type="entry name" value="3-HYDROXYACYL-THIOESTER DEHYDRATASE HTDX-RELATED"/>
    <property type="match status" value="1"/>
</dbReference>
<dbReference type="EMBL" id="QFOD01000006">
    <property type="protein sequence ID" value="PZP33306.1"/>
    <property type="molecule type" value="Genomic_DNA"/>
</dbReference>